<accession>A0A4V2JBA4</accession>
<dbReference type="Pfam" id="PF13477">
    <property type="entry name" value="Glyco_trans_4_2"/>
    <property type="match status" value="1"/>
</dbReference>
<dbReference type="InterPro" id="IPR028098">
    <property type="entry name" value="Glyco_trans_4-like_N"/>
</dbReference>
<name>A0A4V2JBA4_9FLAO</name>
<evidence type="ECO:0000313" key="3">
    <source>
        <dbReference type="EMBL" id="TBN18511.1"/>
    </source>
</evidence>
<organism evidence="3 4">
    <name type="scientific">Hyunsoonleella pacifica</name>
    <dbReference type="NCBI Taxonomy" id="1080224"/>
    <lineage>
        <taxon>Bacteria</taxon>
        <taxon>Pseudomonadati</taxon>
        <taxon>Bacteroidota</taxon>
        <taxon>Flavobacteriia</taxon>
        <taxon>Flavobacteriales</taxon>
        <taxon>Flavobacteriaceae</taxon>
    </lineage>
</organism>
<keyword evidence="4" id="KW-1185">Reference proteome</keyword>
<gene>
    <name evidence="3" type="ORF">EYD46_00135</name>
</gene>
<evidence type="ECO:0000259" key="2">
    <source>
        <dbReference type="Pfam" id="PF13477"/>
    </source>
</evidence>
<dbReference type="InterPro" id="IPR001296">
    <property type="entry name" value="Glyco_trans_1"/>
</dbReference>
<evidence type="ECO:0000259" key="1">
    <source>
        <dbReference type="Pfam" id="PF00534"/>
    </source>
</evidence>
<evidence type="ECO:0000313" key="4">
    <source>
        <dbReference type="Proteomes" id="UP000292372"/>
    </source>
</evidence>
<dbReference type="Pfam" id="PF00534">
    <property type="entry name" value="Glycos_transf_1"/>
    <property type="match status" value="1"/>
</dbReference>
<dbReference type="SUPFAM" id="SSF53756">
    <property type="entry name" value="UDP-Glycosyltransferase/glycogen phosphorylase"/>
    <property type="match status" value="1"/>
</dbReference>
<dbReference type="AlphaFoldDB" id="A0A4V2JBA4"/>
<reference evidence="3 4" key="1">
    <citation type="journal article" date="2015" name="Int. J. Syst. Evol. Microbiol.">
        <title>Hyunsoonleella pacifica sp. nov., isolated from seawater of South Pacific Gyre.</title>
        <authorList>
            <person name="Gao X."/>
            <person name="Zhang Z."/>
            <person name="Dai X."/>
            <person name="Zhang X.H."/>
        </authorList>
    </citation>
    <scope>NUCLEOTIDE SEQUENCE [LARGE SCALE GENOMIC DNA]</scope>
    <source>
        <strain evidence="3 4">SW033</strain>
    </source>
</reference>
<dbReference type="GO" id="GO:0016757">
    <property type="term" value="F:glycosyltransferase activity"/>
    <property type="evidence" value="ECO:0007669"/>
    <property type="project" value="InterPro"/>
</dbReference>
<feature type="domain" description="Glycosyltransferase subfamily 4-like N-terminal" evidence="2">
    <location>
        <begin position="3"/>
        <end position="143"/>
    </location>
</feature>
<dbReference type="RefSeq" id="WP_130935029.1">
    <property type="nucleotide sequence ID" value="NZ_BMEE01000001.1"/>
</dbReference>
<dbReference type="EMBL" id="SIRS01000001">
    <property type="protein sequence ID" value="TBN18511.1"/>
    <property type="molecule type" value="Genomic_DNA"/>
</dbReference>
<dbReference type="Gene3D" id="3.40.50.2000">
    <property type="entry name" value="Glycogen Phosphorylase B"/>
    <property type="match status" value="2"/>
</dbReference>
<protein>
    <submittedName>
        <fullName evidence="3">Glycosyltransferase</fullName>
    </submittedName>
</protein>
<sequence length="384" mass="44426">MKILLVAMPSIHFKRWTSQLKGAGYDVYWFDILNGGYIEELDWVEQHTDWKYKIGNFKGRFFVKKYFPALHKLLENNQEKEFEKLLEKVKPDVVQSFVLYKCAVPIYNVMLKHNTIKWIYSSWGSDLYFFKNLPKYREDIIKVLGKVNYLFTDNERDSRIARNLGFSNKFLGAFPGGGGFHIDKIQSYILPLYERNTILIKGYQGRSGRAIEVLKAIRKNIDVLMPYELVVFGADPEVESFIKNDVDLKELDISVHSKRKLLTHIQVLKLMGKSLIYIGNSNSDGMPNTLLEAIIMGVFPIQSNPGGVTEEVINNGKNGMLIHNYDDVDEISTTIVKVLKNKKMLCQAHEYNLKLQVKLEYNVIKENVLKAYNYVEKELKTLVS</sequence>
<comment type="caution">
    <text evidence="3">The sequence shown here is derived from an EMBL/GenBank/DDBJ whole genome shotgun (WGS) entry which is preliminary data.</text>
</comment>
<keyword evidence="3" id="KW-0808">Transferase</keyword>
<proteinExistence type="predicted"/>
<dbReference type="Proteomes" id="UP000292372">
    <property type="component" value="Unassembled WGS sequence"/>
</dbReference>
<dbReference type="OrthoDB" id="1411429at2"/>
<feature type="domain" description="Glycosyl transferase family 1" evidence="1">
    <location>
        <begin position="210"/>
        <end position="351"/>
    </location>
</feature>